<dbReference type="EMBL" id="KN835230">
    <property type="protein sequence ID" value="KIK42764.1"/>
    <property type="molecule type" value="Genomic_DNA"/>
</dbReference>
<reference evidence="1 2" key="1">
    <citation type="submission" date="2014-04" db="EMBL/GenBank/DDBJ databases">
        <authorList>
            <consortium name="DOE Joint Genome Institute"/>
            <person name="Kuo A."/>
            <person name="Ruytinx J."/>
            <person name="Rineau F."/>
            <person name="Colpaert J."/>
            <person name="Kohler A."/>
            <person name="Nagy L.G."/>
            <person name="Floudas D."/>
            <person name="Copeland A."/>
            <person name="Barry K.W."/>
            <person name="Cichocki N."/>
            <person name="Veneault-Fourrey C."/>
            <person name="LaButti K."/>
            <person name="Lindquist E.A."/>
            <person name="Lipzen A."/>
            <person name="Lundell T."/>
            <person name="Morin E."/>
            <person name="Murat C."/>
            <person name="Sun H."/>
            <person name="Tunlid A."/>
            <person name="Henrissat B."/>
            <person name="Grigoriev I.V."/>
            <person name="Hibbett D.S."/>
            <person name="Martin F."/>
            <person name="Nordberg H.P."/>
            <person name="Cantor M.N."/>
            <person name="Hua S.X."/>
        </authorList>
    </citation>
    <scope>NUCLEOTIDE SEQUENCE [LARGE SCALE GENOMIC DNA]</scope>
    <source>
        <strain evidence="1 2">UH-Slu-Lm8-n1</strain>
    </source>
</reference>
<keyword evidence="2" id="KW-1185">Reference proteome</keyword>
<evidence type="ECO:0000313" key="1">
    <source>
        <dbReference type="EMBL" id="KIK42764.1"/>
    </source>
</evidence>
<dbReference type="AlphaFoldDB" id="A0A0D0AY85"/>
<protein>
    <submittedName>
        <fullName evidence="1">Uncharacterized protein</fullName>
    </submittedName>
</protein>
<reference evidence="2" key="2">
    <citation type="submission" date="2015-01" db="EMBL/GenBank/DDBJ databases">
        <title>Evolutionary Origins and Diversification of the Mycorrhizal Mutualists.</title>
        <authorList>
            <consortium name="DOE Joint Genome Institute"/>
            <consortium name="Mycorrhizal Genomics Consortium"/>
            <person name="Kohler A."/>
            <person name="Kuo A."/>
            <person name="Nagy L.G."/>
            <person name="Floudas D."/>
            <person name="Copeland A."/>
            <person name="Barry K.W."/>
            <person name="Cichocki N."/>
            <person name="Veneault-Fourrey C."/>
            <person name="LaButti K."/>
            <person name="Lindquist E.A."/>
            <person name="Lipzen A."/>
            <person name="Lundell T."/>
            <person name="Morin E."/>
            <person name="Murat C."/>
            <person name="Riley R."/>
            <person name="Ohm R."/>
            <person name="Sun H."/>
            <person name="Tunlid A."/>
            <person name="Henrissat B."/>
            <person name="Grigoriev I.V."/>
            <person name="Hibbett D.S."/>
            <person name="Martin F."/>
        </authorList>
    </citation>
    <scope>NUCLEOTIDE SEQUENCE [LARGE SCALE GENOMIC DNA]</scope>
    <source>
        <strain evidence="2">UH-Slu-Lm8-n1</strain>
    </source>
</reference>
<accession>A0A0D0AY85</accession>
<gene>
    <name evidence="1" type="ORF">CY34DRAFT_755262</name>
</gene>
<dbReference type="HOGENOM" id="CLU_2672789_0_0_1"/>
<dbReference type="InParanoid" id="A0A0D0AY85"/>
<organism evidence="1 2">
    <name type="scientific">Suillus luteus UH-Slu-Lm8-n1</name>
    <dbReference type="NCBI Taxonomy" id="930992"/>
    <lineage>
        <taxon>Eukaryota</taxon>
        <taxon>Fungi</taxon>
        <taxon>Dikarya</taxon>
        <taxon>Basidiomycota</taxon>
        <taxon>Agaricomycotina</taxon>
        <taxon>Agaricomycetes</taxon>
        <taxon>Agaricomycetidae</taxon>
        <taxon>Boletales</taxon>
        <taxon>Suillineae</taxon>
        <taxon>Suillaceae</taxon>
        <taxon>Suillus</taxon>
    </lineage>
</organism>
<sequence>MFYGRMRKKTALQQVASFGPSVVPTKARIFNVIFCQTCVCVVRFCPISHFDGSHPQALTLFPIDPLISSYLRIAS</sequence>
<name>A0A0D0AY85_9AGAM</name>
<proteinExistence type="predicted"/>
<dbReference type="Proteomes" id="UP000054485">
    <property type="component" value="Unassembled WGS sequence"/>
</dbReference>
<evidence type="ECO:0000313" key="2">
    <source>
        <dbReference type="Proteomes" id="UP000054485"/>
    </source>
</evidence>